<feature type="compositionally biased region" description="Basic and acidic residues" evidence="3">
    <location>
        <begin position="295"/>
        <end position="304"/>
    </location>
</feature>
<sequence>LVTDMGLINEPNVVWEALSDVDGNTQFADSMFSLYTPSTAATNWEYPPSANSTSDSTSSSTPVAKAVGHEAPGATKSLGASATAMVKSALLRTFAGSGSAATAGSNTKKEVKPSPQWMKEISVTELARACSKQLSVEGSSDQSLSPDLSIAARLQLEEIESANSDSRVIIVKPEEVAKRASEMTSHTSLSADNLKDICSEDILEQAKKELGSGSDLDLALQLQFEGVQQMQQASPSPLMGVGTRAAVRPTPDTVHSLPSSVNPARPNSAVSANQRGRFTAPGPKTSSSVTVSTDRTSDEEKVSE</sequence>
<dbReference type="GO" id="GO:0071944">
    <property type="term" value="C:cell periphery"/>
    <property type="evidence" value="ECO:0007669"/>
    <property type="project" value="TreeGrafter"/>
</dbReference>
<keyword evidence="2" id="KW-0378">Hydrolase</keyword>
<keyword evidence="2" id="KW-0788">Thiol protease</keyword>
<evidence type="ECO:0000256" key="2">
    <source>
        <dbReference type="RuleBase" id="RU367139"/>
    </source>
</evidence>
<accession>A0A183AIK5</accession>
<evidence type="ECO:0000259" key="4">
    <source>
        <dbReference type="Pfam" id="PF04424"/>
    </source>
</evidence>
<name>A0A183AIK5_9TREM</name>
<dbReference type="Pfam" id="PF04424">
    <property type="entry name" value="MINDY_DUB"/>
    <property type="match status" value="1"/>
</dbReference>
<evidence type="ECO:0000313" key="5">
    <source>
        <dbReference type="WBParaSite" id="ECPE_0000680301-mRNA-1"/>
    </source>
</evidence>
<keyword evidence="2" id="KW-0645">Protease</keyword>
<dbReference type="GO" id="GO:0016807">
    <property type="term" value="F:cysteine-type carboxypeptidase activity"/>
    <property type="evidence" value="ECO:0007669"/>
    <property type="project" value="TreeGrafter"/>
</dbReference>
<dbReference type="AlphaFoldDB" id="A0A183AIK5"/>
<feature type="domain" description="MINDY deubiquitinase" evidence="4">
    <location>
        <begin position="1"/>
        <end position="32"/>
    </location>
</feature>
<feature type="region of interest" description="Disordered" evidence="3">
    <location>
        <begin position="231"/>
        <end position="304"/>
    </location>
</feature>
<protein>
    <recommendedName>
        <fullName evidence="2">Ubiquitin carboxyl-terminal hydrolase</fullName>
        <ecNumber evidence="2">3.4.19.12</ecNumber>
    </recommendedName>
</protein>
<dbReference type="InterPro" id="IPR033979">
    <property type="entry name" value="MINDY_domain"/>
</dbReference>
<feature type="compositionally biased region" description="Low complexity" evidence="3">
    <location>
        <begin position="285"/>
        <end position="294"/>
    </location>
</feature>
<dbReference type="GO" id="GO:0005829">
    <property type="term" value="C:cytosol"/>
    <property type="evidence" value="ECO:0007669"/>
    <property type="project" value="TreeGrafter"/>
</dbReference>
<feature type="region of interest" description="Disordered" evidence="3">
    <location>
        <begin position="46"/>
        <end position="66"/>
    </location>
</feature>
<comment type="catalytic activity">
    <reaction evidence="2">
        <text>Thiol-dependent hydrolysis of ester, thioester, amide, peptide and isopeptide bonds formed by the C-terminal Gly of ubiquitin (a 76-residue protein attached to proteins as an intracellular targeting signal).</text>
        <dbReference type="EC" id="3.4.19.12"/>
    </reaction>
</comment>
<feature type="compositionally biased region" description="Low complexity" evidence="3">
    <location>
        <begin position="47"/>
        <end position="62"/>
    </location>
</feature>
<dbReference type="WBParaSite" id="ECPE_0000680301-mRNA-1">
    <property type="protein sequence ID" value="ECPE_0000680301-mRNA-1"/>
    <property type="gene ID" value="ECPE_0000680301"/>
</dbReference>
<dbReference type="InterPro" id="IPR007518">
    <property type="entry name" value="MINDY"/>
</dbReference>
<reference evidence="5" key="1">
    <citation type="submission" date="2016-06" db="UniProtKB">
        <authorList>
            <consortium name="WormBaseParasite"/>
        </authorList>
    </citation>
    <scope>IDENTIFICATION</scope>
</reference>
<evidence type="ECO:0000256" key="1">
    <source>
        <dbReference type="ARBA" id="ARBA00006616"/>
    </source>
</evidence>
<dbReference type="GO" id="GO:0071108">
    <property type="term" value="P:protein K48-linked deubiquitination"/>
    <property type="evidence" value="ECO:0007669"/>
    <property type="project" value="TreeGrafter"/>
</dbReference>
<dbReference type="GO" id="GO:0140934">
    <property type="term" value="F:histone deubiquitinase activity"/>
    <property type="evidence" value="ECO:0007669"/>
    <property type="project" value="UniProtKB-UniRule"/>
</dbReference>
<proteinExistence type="inferred from homology"/>
<organism evidence="5">
    <name type="scientific">Echinostoma caproni</name>
    <dbReference type="NCBI Taxonomy" id="27848"/>
    <lineage>
        <taxon>Eukaryota</taxon>
        <taxon>Metazoa</taxon>
        <taxon>Spiralia</taxon>
        <taxon>Lophotrochozoa</taxon>
        <taxon>Platyhelminthes</taxon>
        <taxon>Trematoda</taxon>
        <taxon>Digenea</taxon>
        <taxon>Plagiorchiida</taxon>
        <taxon>Echinostomata</taxon>
        <taxon>Echinostomatoidea</taxon>
        <taxon>Echinostomatidae</taxon>
        <taxon>Echinostoma</taxon>
    </lineage>
</organism>
<keyword evidence="2" id="KW-0833">Ubl conjugation pathway</keyword>
<evidence type="ECO:0000256" key="3">
    <source>
        <dbReference type="SAM" id="MobiDB-lite"/>
    </source>
</evidence>
<dbReference type="GO" id="GO:1990380">
    <property type="term" value="F:K48-linked deubiquitinase activity"/>
    <property type="evidence" value="ECO:0007669"/>
    <property type="project" value="UniProtKB-UniRule"/>
</dbReference>
<comment type="function">
    <text evidence="2">Hydrolase that can specifically remove 'Lys-48'-linked conjugated ubiquitin from proteins. Has exodeubiquitinase activity and has a preference for long polyubiquitin chains. May play a regulatory role at the level of protein turnover.</text>
</comment>
<dbReference type="GO" id="GO:0006508">
    <property type="term" value="P:proteolysis"/>
    <property type="evidence" value="ECO:0007669"/>
    <property type="project" value="UniProtKB-KW"/>
</dbReference>
<comment type="similarity">
    <text evidence="1 2">Belongs to the MINDY deubiquitinase family. FAM63 subfamily.</text>
</comment>
<dbReference type="PANTHER" id="PTHR18063:SF6">
    <property type="entry name" value="UBIQUITIN CARBOXYL-TERMINAL HYDROLASE"/>
    <property type="match status" value="1"/>
</dbReference>
<dbReference type="PANTHER" id="PTHR18063">
    <property type="entry name" value="NF-E2 INDUCIBLE PROTEIN"/>
    <property type="match status" value="1"/>
</dbReference>
<dbReference type="GO" id="GO:0004843">
    <property type="term" value="F:cysteine-type deubiquitinase activity"/>
    <property type="evidence" value="ECO:0007669"/>
    <property type="project" value="UniProtKB-UniRule"/>
</dbReference>
<dbReference type="GO" id="GO:0036435">
    <property type="term" value="F:K48-linked polyubiquitin modification-dependent protein binding"/>
    <property type="evidence" value="ECO:0007669"/>
    <property type="project" value="UniProtKB-UniRule"/>
</dbReference>
<dbReference type="EC" id="3.4.19.12" evidence="2"/>